<organism evidence="5 6">
    <name type="scientific">Entamoeba invadens IP1</name>
    <dbReference type="NCBI Taxonomy" id="370355"/>
    <lineage>
        <taxon>Eukaryota</taxon>
        <taxon>Amoebozoa</taxon>
        <taxon>Evosea</taxon>
        <taxon>Archamoebae</taxon>
        <taxon>Mastigamoebida</taxon>
        <taxon>Entamoebidae</taxon>
        <taxon>Entamoeba</taxon>
    </lineage>
</organism>
<dbReference type="OrthoDB" id="20018at2759"/>
<name>A0A0A1U081_ENTIV</name>
<dbReference type="GeneID" id="14886221"/>
<evidence type="ECO:0000256" key="4">
    <source>
        <dbReference type="PIRNR" id="PIRNR000779"/>
    </source>
</evidence>
<dbReference type="AlphaFoldDB" id="A0A0A1U081"/>
<comment type="function">
    <text evidence="4">DNA-dependent RNA polymerase catalyzes the transcription of DNA into RNA using the four ribonucleoside triphosphates as substrates. Common component of RNA polymerases I, II and III which synthesize ribosomal RNA precursors, mRNA precursors and many functional non-coding RNAs, and small RNAs, such as 5S rRNA and tRNAs, respectively.</text>
</comment>
<proteinExistence type="inferred from homology"/>
<evidence type="ECO:0000313" key="5">
    <source>
        <dbReference type="EMBL" id="ELP87292.1"/>
    </source>
</evidence>
<dbReference type="SMR" id="A0A0A1U081"/>
<dbReference type="Gene3D" id="2.40.50.140">
    <property type="entry name" value="Nucleic acid-binding proteins"/>
    <property type="match status" value="1"/>
</dbReference>
<dbReference type="OMA" id="KEDDKGW"/>
<dbReference type="Pfam" id="PF03870">
    <property type="entry name" value="RNA_pol_Rpb8"/>
    <property type="match status" value="1"/>
</dbReference>
<dbReference type="RefSeq" id="XP_004254063.1">
    <property type="nucleotide sequence ID" value="XM_004254015.1"/>
</dbReference>
<dbReference type="KEGG" id="eiv:EIN_095490"/>
<keyword evidence="3 4" id="KW-0539">Nucleus</keyword>
<sequence length="145" mass="16379">MSLVKGRFTIKSKDAGGNVFENVSRFECEDKEGNYKIFVDINTDLFPLDTKDTIELELTTSLNFDNSPMDFKDGYTPDFGVNSKMDNYDYVMHGIVFKFVEDKSNDKVSVIASFGGLLFMVYASQSLVSGINMDDQVFLLISKEK</sequence>
<dbReference type="PANTHER" id="PTHR10917:SF0">
    <property type="entry name" value="DNA-DIRECTED RNA POLYMERASES I, II, AND III SUBUNIT RPABC3"/>
    <property type="match status" value="1"/>
</dbReference>
<dbReference type="SUPFAM" id="SSF50249">
    <property type="entry name" value="Nucleic acid-binding proteins"/>
    <property type="match status" value="1"/>
</dbReference>
<evidence type="ECO:0000256" key="3">
    <source>
        <dbReference type="ARBA" id="ARBA00023242"/>
    </source>
</evidence>
<evidence type="ECO:0000256" key="1">
    <source>
        <dbReference type="ARBA" id="ARBA00004123"/>
    </source>
</evidence>
<dbReference type="EMBL" id="KB206860">
    <property type="protein sequence ID" value="ELP87292.1"/>
    <property type="molecule type" value="Genomic_DNA"/>
</dbReference>
<dbReference type="VEuPathDB" id="AmoebaDB:EIN_095490"/>
<gene>
    <name evidence="5" type="ORF">EIN_095490</name>
</gene>
<dbReference type="GO" id="GO:0005736">
    <property type="term" value="C:RNA polymerase I complex"/>
    <property type="evidence" value="ECO:0007669"/>
    <property type="project" value="TreeGrafter"/>
</dbReference>
<dbReference type="GO" id="GO:0003899">
    <property type="term" value="F:DNA-directed RNA polymerase activity"/>
    <property type="evidence" value="ECO:0007669"/>
    <property type="project" value="UniProtKB-UniRule"/>
</dbReference>
<dbReference type="SMART" id="SM00658">
    <property type="entry name" value="RPOL8c"/>
    <property type="match status" value="1"/>
</dbReference>
<dbReference type="PANTHER" id="PTHR10917">
    <property type="entry name" value="DNA-DIRECTED RNA POLYMERASES I, II, AND III SUBUNIT RPABC3"/>
    <property type="match status" value="1"/>
</dbReference>
<keyword evidence="6" id="KW-1185">Reference proteome</keyword>
<dbReference type="Proteomes" id="UP000014680">
    <property type="component" value="Unassembled WGS sequence"/>
</dbReference>
<accession>A0A0A1U081</accession>
<dbReference type="GO" id="GO:0006351">
    <property type="term" value="P:DNA-templated transcription"/>
    <property type="evidence" value="ECO:0007669"/>
    <property type="project" value="UniProtKB-UniRule"/>
</dbReference>
<evidence type="ECO:0000256" key="2">
    <source>
        <dbReference type="ARBA" id="ARBA00008912"/>
    </source>
</evidence>
<comment type="subcellular location">
    <subcellularLocation>
        <location evidence="1">Nucleus</location>
    </subcellularLocation>
</comment>
<reference evidence="5 6" key="1">
    <citation type="submission" date="2012-10" db="EMBL/GenBank/DDBJ databases">
        <authorList>
            <person name="Zafar N."/>
            <person name="Inman J."/>
            <person name="Hall N."/>
            <person name="Lorenzi H."/>
            <person name="Caler E."/>
        </authorList>
    </citation>
    <scope>NUCLEOTIDE SEQUENCE [LARGE SCALE GENOMIC DNA]</scope>
    <source>
        <strain evidence="5 6">IP1</strain>
    </source>
</reference>
<dbReference type="GO" id="GO:0005666">
    <property type="term" value="C:RNA polymerase III complex"/>
    <property type="evidence" value="ECO:0007669"/>
    <property type="project" value="TreeGrafter"/>
</dbReference>
<dbReference type="PIRSF" id="PIRSF000779">
    <property type="entry name" value="RNA_pol_Rpb8"/>
    <property type="match status" value="1"/>
</dbReference>
<dbReference type="InterPro" id="IPR012340">
    <property type="entry name" value="NA-bd_OB-fold"/>
</dbReference>
<keyword evidence="5" id="KW-0240">DNA-directed RNA polymerase</keyword>
<dbReference type="InterPro" id="IPR005570">
    <property type="entry name" value="RPABC3"/>
</dbReference>
<protein>
    <recommendedName>
        <fullName evidence="4">DNA-directed RNA polymerases I, II, and III subunit RPABC3</fullName>
    </recommendedName>
</protein>
<keyword evidence="5" id="KW-0804">Transcription</keyword>
<comment type="similarity">
    <text evidence="2 4">Belongs to the eukaryotic RPB8 RNA polymerase subunit family.</text>
</comment>
<evidence type="ECO:0000313" key="6">
    <source>
        <dbReference type="Proteomes" id="UP000014680"/>
    </source>
</evidence>
<dbReference type="GO" id="GO:0005665">
    <property type="term" value="C:RNA polymerase II, core complex"/>
    <property type="evidence" value="ECO:0007669"/>
    <property type="project" value="UniProtKB-UniRule"/>
</dbReference>